<accession>A0A074ZPG0</accession>
<keyword evidence="2" id="KW-1185">Reference proteome</keyword>
<dbReference type="KEGG" id="ovi:T265_07303"/>
<dbReference type="EMBL" id="KL596784">
    <property type="protein sequence ID" value="KER25200.1"/>
    <property type="molecule type" value="Genomic_DNA"/>
</dbReference>
<dbReference type="Proteomes" id="UP000054324">
    <property type="component" value="Unassembled WGS sequence"/>
</dbReference>
<reference evidence="1 2" key="1">
    <citation type="submission" date="2013-11" db="EMBL/GenBank/DDBJ databases">
        <title>Opisthorchis viverrini - life in the bile duct.</title>
        <authorList>
            <person name="Young N.D."/>
            <person name="Nagarajan N."/>
            <person name="Lin S.J."/>
            <person name="Korhonen P.K."/>
            <person name="Jex A.R."/>
            <person name="Hall R.S."/>
            <person name="Safavi-Hemami H."/>
            <person name="Kaewkong W."/>
            <person name="Bertrand D."/>
            <person name="Gao S."/>
            <person name="Seet Q."/>
            <person name="Wongkham S."/>
            <person name="Teh B.T."/>
            <person name="Wongkham C."/>
            <person name="Intapan P.M."/>
            <person name="Maleewong W."/>
            <person name="Yang X."/>
            <person name="Hu M."/>
            <person name="Wang Z."/>
            <person name="Hofmann A."/>
            <person name="Sternberg P.W."/>
            <person name="Tan P."/>
            <person name="Wang J."/>
            <person name="Gasser R.B."/>
        </authorList>
    </citation>
    <scope>NUCLEOTIDE SEQUENCE [LARGE SCALE GENOMIC DNA]</scope>
</reference>
<dbReference type="CTD" id="20321482"/>
<dbReference type="AlphaFoldDB" id="A0A074ZPG0"/>
<organism evidence="1 2">
    <name type="scientific">Opisthorchis viverrini</name>
    <name type="common">Southeast Asian liver fluke</name>
    <dbReference type="NCBI Taxonomy" id="6198"/>
    <lineage>
        <taxon>Eukaryota</taxon>
        <taxon>Metazoa</taxon>
        <taxon>Spiralia</taxon>
        <taxon>Lophotrochozoa</taxon>
        <taxon>Platyhelminthes</taxon>
        <taxon>Trematoda</taxon>
        <taxon>Digenea</taxon>
        <taxon>Opisthorchiida</taxon>
        <taxon>Opisthorchiata</taxon>
        <taxon>Opisthorchiidae</taxon>
        <taxon>Opisthorchis</taxon>
    </lineage>
</organism>
<dbReference type="RefSeq" id="XP_009171054.1">
    <property type="nucleotide sequence ID" value="XM_009172790.1"/>
</dbReference>
<evidence type="ECO:0000313" key="1">
    <source>
        <dbReference type="EMBL" id="KER25200.1"/>
    </source>
</evidence>
<evidence type="ECO:0000313" key="2">
    <source>
        <dbReference type="Proteomes" id="UP000054324"/>
    </source>
</evidence>
<gene>
    <name evidence="1" type="ORF">T265_07303</name>
</gene>
<name>A0A074ZPG0_OPIVI</name>
<proteinExistence type="predicted"/>
<dbReference type="GeneID" id="20321482"/>
<protein>
    <submittedName>
        <fullName evidence="1">Uncharacterized protein</fullName>
    </submittedName>
</protein>
<sequence length="101" mass="11583">MSESLGQITIFKEYTTPQTEMPSSPRFFCDLLIYWVGDGQAQIWRHRVDPITYFKQCTVSTLVPNSMAEKRESGTYDQAWEAKIVTLGSPITDIAYIWPCP</sequence>